<feature type="transmembrane region" description="Helical" evidence="1">
    <location>
        <begin position="84"/>
        <end position="107"/>
    </location>
</feature>
<feature type="transmembrane region" description="Helical" evidence="1">
    <location>
        <begin position="127"/>
        <end position="149"/>
    </location>
</feature>
<sequence>MFVLFFLLSVVNVALESSHPLVMGMGLLVLTVMAVSLVVWYGSFYGFSLFMVMVGGVLVVFSYTISLVPYISEKKSKMSSEVSNFYDFLMVVLGLGFFCLVVIGLTMKENLSSFGLFSNMFYYTEDWSLATVWMSILLFLVMIFCVNVAGNYKGALCK</sequence>
<organism evidence="3">
    <name type="scientific">Mercenaria mercenaria</name>
    <name type="common">Northern quahog</name>
    <name type="synonym">Venus mercenaria</name>
    <dbReference type="NCBI Taxonomy" id="6596"/>
    <lineage>
        <taxon>Eukaryota</taxon>
        <taxon>Metazoa</taxon>
        <taxon>Spiralia</taxon>
        <taxon>Lophotrochozoa</taxon>
        <taxon>Mollusca</taxon>
        <taxon>Bivalvia</taxon>
        <taxon>Autobranchia</taxon>
        <taxon>Heteroconchia</taxon>
        <taxon>Euheterodonta</taxon>
        <taxon>Imparidentia</taxon>
        <taxon>Neoheterodontei</taxon>
        <taxon>Venerida</taxon>
        <taxon>Veneroidea</taxon>
        <taxon>Veneridae</taxon>
        <taxon>Mercenaria</taxon>
    </lineage>
</organism>
<keyword evidence="3" id="KW-0496">Mitochondrion</keyword>
<name>A0A6H0JQM3_MERMC</name>
<protein>
    <submittedName>
        <fullName evidence="3">NADH dehydrogenase subunit 6</fullName>
    </submittedName>
</protein>
<evidence type="ECO:0000256" key="2">
    <source>
        <dbReference type="SAM" id="SignalP"/>
    </source>
</evidence>
<keyword evidence="2" id="KW-0732">Signal</keyword>
<geneLocation type="mitochondrion" evidence="3"/>
<gene>
    <name evidence="3" type="primary">nad6</name>
</gene>
<keyword evidence="1" id="KW-1133">Transmembrane helix</keyword>
<evidence type="ECO:0000313" key="3">
    <source>
        <dbReference type="EMBL" id="QIU83214.1"/>
    </source>
</evidence>
<evidence type="ECO:0000256" key="1">
    <source>
        <dbReference type="SAM" id="Phobius"/>
    </source>
</evidence>
<feature type="signal peptide" evidence="2">
    <location>
        <begin position="1"/>
        <end position="16"/>
    </location>
</feature>
<dbReference type="EMBL" id="MN233789">
    <property type="protein sequence ID" value="QIU83214.1"/>
    <property type="molecule type" value="Genomic_DNA"/>
</dbReference>
<dbReference type="AlphaFoldDB" id="A0A6H0JQM3"/>
<feature type="chain" id="PRO_5026183949" evidence="2">
    <location>
        <begin position="17"/>
        <end position="158"/>
    </location>
</feature>
<keyword evidence="1" id="KW-0472">Membrane</keyword>
<reference evidence="3" key="1">
    <citation type="journal article" date="2019" name="Mitochondrial DNA Part B Resour">
        <title>Complete mitochondrial genome of the hard clam (Mercenaria mercenaria).</title>
        <authorList>
            <person name="Hu Z."/>
            <person name="Song H."/>
            <person name="Zhou C."/>
            <person name="Yu Z.-L."/>
            <person name="Yang M.-J."/>
            <person name="Zhang T."/>
        </authorList>
    </citation>
    <scope>NUCLEOTIDE SEQUENCE</scope>
</reference>
<proteinExistence type="predicted"/>
<accession>A0A6H0JQM3</accession>
<feature type="transmembrane region" description="Helical" evidence="1">
    <location>
        <begin position="47"/>
        <end position="72"/>
    </location>
</feature>
<feature type="transmembrane region" description="Helical" evidence="1">
    <location>
        <begin position="21"/>
        <end position="41"/>
    </location>
</feature>
<keyword evidence="1" id="KW-0812">Transmembrane</keyword>